<dbReference type="SUPFAM" id="SSF103473">
    <property type="entry name" value="MFS general substrate transporter"/>
    <property type="match status" value="3"/>
</dbReference>
<dbReference type="SUPFAM" id="SSF100895">
    <property type="entry name" value="Kazal-type serine protease inhibitors"/>
    <property type="match status" value="2"/>
</dbReference>
<name>A0A182NI68_9DIPT</name>
<dbReference type="STRING" id="7168.A0A182NI68"/>
<feature type="transmembrane region" description="Helical" evidence="9">
    <location>
        <begin position="114"/>
        <end position="133"/>
    </location>
</feature>
<dbReference type="PANTHER" id="PTHR11388:SF76">
    <property type="entry name" value="SOLUTE CARRIER ORGANIC ANION TRANSPORTER FAMILY MEMBER"/>
    <property type="match status" value="1"/>
</dbReference>
<accession>A0A182NI68</accession>
<feature type="transmembrane region" description="Helical" evidence="9">
    <location>
        <begin position="868"/>
        <end position="888"/>
    </location>
</feature>
<evidence type="ECO:0000259" key="10">
    <source>
        <dbReference type="PROSITE" id="PS51465"/>
    </source>
</evidence>
<evidence type="ECO:0000256" key="3">
    <source>
        <dbReference type="ARBA" id="ARBA00022475"/>
    </source>
</evidence>
<feature type="compositionally biased region" description="Basic and acidic residues" evidence="8">
    <location>
        <begin position="1"/>
        <end position="21"/>
    </location>
</feature>
<dbReference type="EnsemblMetazoa" id="ADIR007341-RA">
    <property type="protein sequence ID" value="ADIR007341-PA"/>
    <property type="gene ID" value="ADIR007341"/>
</dbReference>
<dbReference type="VEuPathDB" id="VectorBase:ADIR007341"/>
<feature type="transmembrane region" description="Helical" evidence="9">
    <location>
        <begin position="663"/>
        <end position="688"/>
    </location>
</feature>
<dbReference type="InterPro" id="IPR036259">
    <property type="entry name" value="MFS_trans_sf"/>
</dbReference>
<dbReference type="Proteomes" id="UP000075884">
    <property type="component" value="Unassembled WGS sequence"/>
</dbReference>
<evidence type="ECO:0000256" key="6">
    <source>
        <dbReference type="ARBA" id="ARBA00023136"/>
    </source>
</evidence>
<reference evidence="12" key="1">
    <citation type="submission" date="2013-03" db="EMBL/GenBank/DDBJ databases">
        <title>The Genome Sequence of Anopheles dirus WRAIR2.</title>
        <authorList>
            <consortium name="The Broad Institute Genomics Platform"/>
            <person name="Neafsey D.E."/>
            <person name="Walton C."/>
            <person name="Walker B."/>
            <person name="Young S.K."/>
            <person name="Zeng Q."/>
            <person name="Gargeya S."/>
            <person name="Fitzgerald M."/>
            <person name="Haas B."/>
            <person name="Abouelleil A."/>
            <person name="Allen A.W."/>
            <person name="Alvarado L."/>
            <person name="Arachchi H.M."/>
            <person name="Berlin A.M."/>
            <person name="Chapman S.B."/>
            <person name="Gainer-Dewar J."/>
            <person name="Goldberg J."/>
            <person name="Griggs A."/>
            <person name="Gujja S."/>
            <person name="Hansen M."/>
            <person name="Howarth C."/>
            <person name="Imamovic A."/>
            <person name="Ireland A."/>
            <person name="Larimer J."/>
            <person name="McCowan C."/>
            <person name="Murphy C."/>
            <person name="Pearson M."/>
            <person name="Poon T.W."/>
            <person name="Priest M."/>
            <person name="Roberts A."/>
            <person name="Saif S."/>
            <person name="Shea T."/>
            <person name="Sisk P."/>
            <person name="Sykes S."/>
            <person name="Wortman J."/>
            <person name="Nusbaum C."/>
            <person name="Birren B."/>
        </authorList>
    </citation>
    <scope>NUCLEOTIDE SEQUENCE [LARGE SCALE GENOMIC DNA]</scope>
    <source>
        <strain evidence="12">WRAIR2</strain>
    </source>
</reference>
<evidence type="ECO:0000313" key="11">
    <source>
        <dbReference type="EnsemblMetazoa" id="ADIR007341-PA"/>
    </source>
</evidence>
<feature type="transmembrane region" description="Helical" evidence="9">
    <location>
        <begin position="415"/>
        <end position="435"/>
    </location>
</feature>
<feature type="domain" description="Kazal-like" evidence="10">
    <location>
        <begin position="1221"/>
        <end position="1277"/>
    </location>
</feature>
<dbReference type="Pfam" id="PF03137">
    <property type="entry name" value="OATP"/>
    <property type="match status" value="2"/>
</dbReference>
<feature type="transmembrane region" description="Helical" evidence="9">
    <location>
        <begin position="1157"/>
        <end position="1177"/>
    </location>
</feature>
<feature type="transmembrane region" description="Helical" evidence="9">
    <location>
        <begin position="487"/>
        <end position="506"/>
    </location>
</feature>
<feature type="region of interest" description="Disordered" evidence="8">
    <location>
        <begin position="1"/>
        <end position="44"/>
    </location>
</feature>
<dbReference type="SMART" id="SM00280">
    <property type="entry name" value="KAZAL"/>
    <property type="match status" value="2"/>
</dbReference>
<dbReference type="NCBIfam" id="TIGR00805">
    <property type="entry name" value="oat"/>
    <property type="match status" value="2"/>
</dbReference>
<dbReference type="InterPro" id="IPR004156">
    <property type="entry name" value="OATP"/>
</dbReference>
<evidence type="ECO:0000256" key="9">
    <source>
        <dbReference type="SAM" id="Phobius"/>
    </source>
</evidence>
<evidence type="ECO:0000313" key="12">
    <source>
        <dbReference type="Proteomes" id="UP000075884"/>
    </source>
</evidence>
<sequence length="1460" mass="161160">MTPERDVDEPCHEVPRDRRDSNGNGDDPVSDAEGNDRPVRDHVTTDRVIVSEGKESYTVYNNGKKAEKVVPEMEKMLPEDLEDMYRDMPLTKDTTCGLWMFKGPLLQRFANKKVYVFMYGVVGCIFSATYAYFNGTITTLEKRYKIPSKNTGIISVGNDISALLLSAILSYYAGKGHRPRWIAFGLLMITVFCWLTALPHLLYGPGEAALSLTTEYGATYDANQTFEVMEAQKAKTLCRTNATRGAECEREEGNMAPQLVLFAAQFISGIGSSLYYTLGVSYMDDNIKKSKTPALVSVSYFLRMLGPAIGYALASYFLKLYISPSMTPTISNTDPRWLGAWWMGWIILGAVLAFFAIFMAMFPKQLPRAAVRQRIAHEKKRLGMQLSDASRREDELPASFKDMLKTFKRLLRNKILMLNNIASVFYFFGYMPYWIFTPKYIETQYKQSASTSSLVTGTVALCFSAIGVLLSGLVISKFKPRARYMAAWNVIVGLLSVMGMIAYAFLGCSASENSVIVNIPSQTDLTPTCNSACQCDYVKYSPICGEDGNTYISACHAGCKRQNQYGEMKIYGDCSCITSVANYTSPLYTQLLTDGNRTTSAARDESTFSLGGSAIAGPCPMDCHKEFITFLIVMCFLKFSGATGRASNFLVSVRCVAEKDKAVSMGFGMMVLSLMSFIPSPIFFGLVLDKTCLVWGKTCTGTGNCWLYDGETLRYLLNFIAAAFVLVGTLFDCGVWYYVKDLKIFDDEVKDKEIALADKEEEAITDRPTGACFHTMNGSLANGLNEGLNAPPPTIAFDRSVSTYSERDVQCGFWVCRGPFWQRLASKKLYVLLFGLIGCILNSTTSYFYGTLTTVEKSIQISSRTVGIITAGSDLSFVLASLFLSYYASNRRKPLWIAMGIVSMALSCFVNALPHFLFSPGREALEQSAGNWTKGQADNLCRVDRLPPDCSLDVGDVRPQMVLFFGSFLSGIGTSLYFTLGLTYLDDNVRKEKVPFLSSLAAFGRRMGPLVGFSLASLCLKYFVHVGVDPGYDQSDPRWIGAWWMGWLTLGSTLIFIAPFFASFPKVLPRTAERISLSRQASRTSGTSTAVDDADTDRNVSFGDMLVTVRRLVTNKAYVFNNAASIFYFFGYMPFFLFQAKYIEIQYRLTPSQANMVTGSVSLVFSALGILIAGMVIQKLRVTSRQLAGWNVITSILSALGIVGYAWFGCSALNNADIVANSQDASCSANCNCDFIKYAPICGTDGQTYLSPCHAGCTDQFKDASGAKVFSNCSCISAPFGGELNFTSSFGSAVPGSCPVDCWTPFYFFLIVMCVNKFIGGTESAANFLIGLRCVEPRDKAISMGFSMAINTLFSFLPAPIVFGAIIDRTCVLWGRTCAKRGNCWLYDGEALRVSMNYTAALFVIVGTCFDMGTWYYSKNFKIFDDVPGDESGVDRPVEKELVSLVSKEKEDPAKTTRLN</sequence>
<dbReference type="PANTHER" id="PTHR11388">
    <property type="entry name" value="ORGANIC ANION TRANSPORTER"/>
    <property type="match status" value="1"/>
</dbReference>
<dbReference type="InterPro" id="IPR036058">
    <property type="entry name" value="Kazal_dom_sf"/>
</dbReference>
<organism evidence="11 12">
    <name type="scientific">Anopheles dirus</name>
    <dbReference type="NCBI Taxonomy" id="7168"/>
    <lineage>
        <taxon>Eukaryota</taxon>
        <taxon>Metazoa</taxon>
        <taxon>Ecdysozoa</taxon>
        <taxon>Arthropoda</taxon>
        <taxon>Hexapoda</taxon>
        <taxon>Insecta</taxon>
        <taxon>Pterygota</taxon>
        <taxon>Neoptera</taxon>
        <taxon>Endopterygota</taxon>
        <taxon>Diptera</taxon>
        <taxon>Nematocera</taxon>
        <taxon>Culicoidea</taxon>
        <taxon>Culicidae</taxon>
        <taxon>Anophelinae</taxon>
        <taxon>Anopheles</taxon>
    </lineage>
</organism>
<feature type="transmembrane region" description="Helical" evidence="9">
    <location>
        <begin position="1342"/>
        <end position="1367"/>
    </location>
</feature>
<feature type="transmembrane region" description="Helical" evidence="9">
    <location>
        <begin position="455"/>
        <end position="475"/>
    </location>
</feature>
<dbReference type="Pfam" id="PF07648">
    <property type="entry name" value="Kazal_2"/>
    <property type="match status" value="2"/>
</dbReference>
<keyword evidence="7" id="KW-1015">Disulfide bond</keyword>
<dbReference type="GO" id="GO:0043252">
    <property type="term" value="P:sodium-independent organic anion transport"/>
    <property type="evidence" value="ECO:0007669"/>
    <property type="project" value="TreeGrafter"/>
</dbReference>
<feature type="transmembrane region" description="Helical" evidence="9">
    <location>
        <begin position="895"/>
        <end position="918"/>
    </location>
</feature>
<evidence type="ECO:0000256" key="1">
    <source>
        <dbReference type="ARBA" id="ARBA00004651"/>
    </source>
</evidence>
<feature type="transmembrane region" description="Helical" evidence="9">
    <location>
        <begin position="961"/>
        <end position="985"/>
    </location>
</feature>
<protein>
    <recommendedName>
        <fullName evidence="10">Kazal-like domain-containing protein</fullName>
    </recommendedName>
</protein>
<feature type="transmembrane region" description="Helical" evidence="9">
    <location>
        <begin position="716"/>
        <end position="739"/>
    </location>
</feature>
<comment type="similarity">
    <text evidence="2">Belongs to the organo anion transporter (TC 2.A.60) family.</text>
</comment>
<dbReference type="PROSITE" id="PS51465">
    <property type="entry name" value="KAZAL_2"/>
    <property type="match status" value="2"/>
</dbReference>
<feature type="transmembrane region" description="Helical" evidence="9">
    <location>
        <begin position="627"/>
        <end position="651"/>
    </location>
</feature>
<feature type="transmembrane region" description="Helical" evidence="9">
    <location>
        <begin position="300"/>
        <end position="322"/>
    </location>
</feature>
<keyword evidence="6 9" id="KW-0472">Membrane</keyword>
<feature type="transmembrane region" description="Helical" evidence="9">
    <location>
        <begin position="1189"/>
        <end position="1208"/>
    </location>
</feature>
<dbReference type="Gene3D" id="1.20.1250.20">
    <property type="entry name" value="MFS general substrate transporter like domains"/>
    <property type="match status" value="2"/>
</dbReference>
<keyword evidence="4 9" id="KW-0812">Transmembrane</keyword>
<keyword evidence="5 9" id="KW-1133">Transmembrane helix</keyword>
<comment type="subcellular location">
    <subcellularLocation>
        <location evidence="1">Cell membrane</location>
        <topology evidence="1">Multi-pass membrane protein</topology>
    </subcellularLocation>
</comment>
<feature type="transmembrane region" description="Helical" evidence="9">
    <location>
        <begin position="829"/>
        <end position="848"/>
    </location>
</feature>
<feature type="domain" description="Kazal-like" evidence="10">
    <location>
        <begin position="523"/>
        <end position="575"/>
    </location>
</feature>
<evidence type="ECO:0000256" key="8">
    <source>
        <dbReference type="SAM" id="MobiDB-lite"/>
    </source>
</evidence>
<dbReference type="Gene3D" id="3.30.60.30">
    <property type="match status" value="1"/>
</dbReference>
<evidence type="ECO:0000256" key="5">
    <source>
        <dbReference type="ARBA" id="ARBA00022989"/>
    </source>
</evidence>
<feature type="transmembrane region" description="Helical" evidence="9">
    <location>
        <begin position="1044"/>
        <end position="1064"/>
    </location>
</feature>
<dbReference type="GO" id="GO:0016323">
    <property type="term" value="C:basolateral plasma membrane"/>
    <property type="evidence" value="ECO:0007669"/>
    <property type="project" value="TreeGrafter"/>
</dbReference>
<reference evidence="11" key="2">
    <citation type="submission" date="2020-05" db="UniProtKB">
        <authorList>
            <consortium name="EnsemblMetazoa"/>
        </authorList>
    </citation>
    <scope>IDENTIFICATION</scope>
    <source>
        <strain evidence="11">WRAIR2</strain>
    </source>
</reference>
<feature type="transmembrane region" description="Helical" evidence="9">
    <location>
        <begin position="1306"/>
        <end position="1330"/>
    </location>
</feature>
<feature type="transmembrane region" description="Helical" evidence="9">
    <location>
        <begin position="1118"/>
        <end position="1137"/>
    </location>
</feature>
<evidence type="ECO:0000256" key="7">
    <source>
        <dbReference type="ARBA" id="ARBA00023157"/>
    </source>
</evidence>
<keyword evidence="3" id="KW-1003">Cell membrane</keyword>
<keyword evidence="12" id="KW-1185">Reference proteome</keyword>
<dbReference type="CDD" id="cd17336">
    <property type="entry name" value="MFS_SLCO_OATP"/>
    <property type="match status" value="2"/>
</dbReference>
<feature type="transmembrane region" description="Helical" evidence="9">
    <location>
        <begin position="1006"/>
        <end position="1024"/>
    </location>
</feature>
<dbReference type="InterPro" id="IPR018247">
    <property type="entry name" value="EF_Hand_1_Ca_BS"/>
</dbReference>
<feature type="compositionally biased region" description="Basic and acidic residues" evidence="8">
    <location>
        <begin position="34"/>
        <end position="44"/>
    </location>
</feature>
<feature type="transmembrane region" description="Helical" evidence="9">
    <location>
        <begin position="1398"/>
        <end position="1417"/>
    </location>
</feature>
<proteinExistence type="inferred from homology"/>
<dbReference type="PROSITE" id="PS00018">
    <property type="entry name" value="EF_HAND_1"/>
    <property type="match status" value="1"/>
</dbReference>
<feature type="transmembrane region" description="Helical" evidence="9">
    <location>
        <begin position="153"/>
        <end position="174"/>
    </location>
</feature>
<evidence type="ECO:0000256" key="2">
    <source>
        <dbReference type="ARBA" id="ARBA00009657"/>
    </source>
</evidence>
<feature type="transmembrane region" description="Helical" evidence="9">
    <location>
        <begin position="342"/>
        <end position="362"/>
    </location>
</feature>
<dbReference type="GO" id="GO:0015347">
    <property type="term" value="F:sodium-independent organic anion transmembrane transporter activity"/>
    <property type="evidence" value="ECO:0007669"/>
    <property type="project" value="TreeGrafter"/>
</dbReference>
<evidence type="ECO:0000256" key="4">
    <source>
        <dbReference type="ARBA" id="ARBA00022692"/>
    </source>
</evidence>
<feature type="transmembrane region" description="Helical" evidence="9">
    <location>
        <begin position="259"/>
        <end position="279"/>
    </location>
</feature>
<dbReference type="InterPro" id="IPR002350">
    <property type="entry name" value="Kazal_dom"/>
</dbReference>
<feature type="transmembrane region" description="Helical" evidence="9">
    <location>
        <begin position="181"/>
        <end position="203"/>
    </location>
</feature>